<proteinExistence type="predicted"/>
<feature type="region of interest" description="Disordered" evidence="1">
    <location>
        <begin position="80"/>
        <end position="114"/>
    </location>
</feature>
<evidence type="ECO:0000256" key="1">
    <source>
        <dbReference type="SAM" id="MobiDB-lite"/>
    </source>
</evidence>
<protein>
    <submittedName>
        <fullName evidence="2">Uncharacterized protein</fullName>
    </submittedName>
</protein>
<organism evidence="2">
    <name type="scientific">Rhodosorus marinus</name>
    <dbReference type="NCBI Taxonomy" id="101924"/>
    <lineage>
        <taxon>Eukaryota</taxon>
        <taxon>Rhodophyta</taxon>
        <taxon>Stylonematophyceae</taxon>
        <taxon>Stylonematales</taxon>
        <taxon>Stylonemataceae</taxon>
        <taxon>Rhodosorus</taxon>
    </lineage>
</organism>
<dbReference type="SUPFAM" id="SSF54001">
    <property type="entry name" value="Cysteine proteinases"/>
    <property type="match status" value="1"/>
</dbReference>
<dbReference type="InterPro" id="IPR038765">
    <property type="entry name" value="Papain-like_cys_pep_sf"/>
</dbReference>
<accession>A0A7S0BLI9</accession>
<dbReference type="Gene3D" id="3.10.620.30">
    <property type="match status" value="1"/>
</dbReference>
<gene>
    <name evidence="2" type="ORF">RMAR0315_LOCUS6511</name>
</gene>
<feature type="compositionally biased region" description="Basic and acidic residues" evidence="1">
    <location>
        <begin position="104"/>
        <end position="114"/>
    </location>
</feature>
<name>A0A7S0BLI9_9RHOD</name>
<dbReference type="EMBL" id="HBEK01011854">
    <property type="protein sequence ID" value="CAD8396524.1"/>
    <property type="molecule type" value="Transcribed_RNA"/>
</dbReference>
<sequence>MYEKGWGKKLNYVAAFGQYGVSDVARRYTENYEETLGRRTFFDEEQFAALIASANIEKLNRLSGKDRDWELRRQERERFEHLKERNPSTKGKLLPSQSGAADWMLERGEDGLHP</sequence>
<evidence type="ECO:0000313" key="2">
    <source>
        <dbReference type="EMBL" id="CAD8396524.1"/>
    </source>
</evidence>
<dbReference type="AlphaFoldDB" id="A0A7S0BLI9"/>
<reference evidence="2" key="1">
    <citation type="submission" date="2021-01" db="EMBL/GenBank/DDBJ databases">
        <authorList>
            <person name="Corre E."/>
            <person name="Pelletier E."/>
            <person name="Niang G."/>
            <person name="Scheremetjew M."/>
            <person name="Finn R."/>
            <person name="Kale V."/>
            <person name="Holt S."/>
            <person name="Cochrane G."/>
            <person name="Meng A."/>
            <person name="Brown T."/>
            <person name="Cohen L."/>
        </authorList>
    </citation>
    <scope>NUCLEOTIDE SEQUENCE</scope>
    <source>
        <strain evidence="2">UTEX LB 2760</strain>
    </source>
</reference>